<accession>A0A6H5HTG7</accession>
<dbReference type="Proteomes" id="UP000479000">
    <property type="component" value="Unassembled WGS sequence"/>
</dbReference>
<gene>
    <name evidence="1" type="ORF">NTEN_LOCUS23687</name>
</gene>
<evidence type="ECO:0000313" key="2">
    <source>
        <dbReference type="Proteomes" id="UP000479000"/>
    </source>
</evidence>
<dbReference type="AlphaFoldDB" id="A0A6H5HTG7"/>
<reference evidence="1 2" key="1">
    <citation type="submission" date="2020-02" db="EMBL/GenBank/DDBJ databases">
        <authorList>
            <person name="Ferguson B K."/>
        </authorList>
    </citation>
    <scope>NUCLEOTIDE SEQUENCE [LARGE SCALE GENOMIC DNA]</scope>
</reference>
<feature type="non-terminal residue" evidence="1">
    <location>
        <position position="66"/>
    </location>
</feature>
<name>A0A6H5HTG7_9HEMI</name>
<protein>
    <submittedName>
        <fullName evidence="1">Uncharacterized protein</fullName>
    </submittedName>
</protein>
<organism evidence="1 2">
    <name type="scientific">Nesidiocoris tenuis</name>
    <dbReference type="NCBI Taxonomy" id="355587"/>
    <lineage>
        <taxon>Eukaryota</taxon>
        <taxon>Metazoa</taxon>
        <taxon>Ecdysozoa</taxon>
        <taxon>Arthropoda</taxon>
        <taxon>Hexapoda</taxon>
        <taxon>Insecta</taxon>
        <taxon>Pterygota</taxon>
        <taxon>Neoptera</taxon>
        <taxon>Paraneoptera</taxon>
        <taxon>Hemiptera</taxon>
        <taxon>Heteroptera</taxon>
        <taxon>Panheteroptera</taxon>
        <taxon>Cimicomorpha</taxon>
        <taxon>Miridae</taxon>
        <taxon>Dicyphina</taxon>
        <taxon>Nesidiocoris</taxon>
    </lineage>
</organism>
<dbReference type="EMBL" id="CADCXU010034917">
    <property type="protein sequence ID" value="CAB0020076.1"/>
    <property type="molecule type" value="Genomic_DNA"/>
</dbReference>
<proteinExistence type="predicted"/>
<keyword evidence="2" id="KW-1185">Reference proteome</keyword>
<sequence length="66" mass="7920">MRGIADMARNNIFKTCNKNWVENVLIQRIRVNELNFEKRSNNFTKEKSIFQELIPKNCLSLHEILR</sequence>
<evidence type="ECO:0000313" key="1">
    <source>
        <dbReference type="EMBL" id="CAB0020076.1"/>
    </source>
</evidence>